<keyword evidence="4" id="KW-0997">Cell inner membrane</keyword>
<comment type="catalytic activity">
    <reaction evidence="13">
        <text>L-tyrosyl-[protein] + ATP = O-phospho-L-tyrosyl-[protein] + ADP + H(+)</text>
        <dbReference type="Rhea" id="RHEA:10596"/>
        <dbReference type="Rhea" id="RHEA-COMP:10136"/>
        <dbReference type="Rhea" id="RHEA-COMP:20101"/>
        <dbReference type="ChEBI" id="CHEBI:15378"/>
        <dbReference type="ChEBI" id="CHEBI:30616"/>
        <dbReference type="ChEBI" id="CHEBI:46858"/>
        <dbReference type="ChEBI" id="CHEBI:61978"/>
        <dbReference type="ChEBI" id="CHEBI:456216"/>
    </reaction>
</comment>
<evidence type="ECO:0000313" key="20">
    <source>
        <dbReference type="EMBL" id="QOT79989.1"/>
    </source>
</evidence>
<evidence type="ECO:0000259" key="19">
    <source>
        <dbReference type="Pfam" id="PF13807"/>
    </source>
</evidence>
<keyword evidence="7" id="KW-0547">Nucleotide-binding</keyword>
<feature type="region of interest" description="Disordered" evidence="15">
    <location>
        <begin position="811"/>
        <end position="836"/>
    </location>
</feature>
<keyword evidence="3" id="KW-1003">Cell membrane</keyword>
<keyword evidence="6 16" id="KW-0812">Transmembrane</keyword>
<sequence length="836" mass="89063">MLQARQARVRSFAAGACQCLRRERGWVREIAVNRLSFAGASPAANEPAQPRARGSRALVDHLGWIVALTLAGGAIGAVVALSMPQHYRVEALVQVEPRDAGQNAGARGGVQAGPAAPFDAGMLTSRAVVGPVVERLHLDVSATPLRAPLVGALVARFAEPGQAVAPWPESLGYAWGGERIQIDSLAVPERLLNVPLMLEAQPQGHYRLYAGNALLFEGVVGEPAAGNDVELQVAKLDALPGTRFALIRHDPLSTVDAISRELVVDEHTRDAGTVRISWRYPDRKLAAALVNGVAQAYIDSQTTQRRDDAAGSLAFVTGELPRVQGELERAEAALTRYRTRSGTMAPTQDAQSYLNGSMDYQRQIAALRLERTRLLQRFTTDSNEVRTVDTQIQELSKVRRDMDSRMQNLSETERESVALTRDVKVAEDMYMTLRNRVQQLSLVQSDRSNNMRIVDAALPPARPDGVGPWPLTGGGALLGLCLGLAGVAARQRYRPSVADAADAEARLGMPMLGEIAFSSEQTELEHQSEVHRRLGMMMGFAAQPSPRLYAPAPGSALAEPGGFSTGDAERLARCGLHDRFLLARRSPHALAVEGLRSVRAALHFAVRNAPDAVLAVTSPAPGTGKTFASVNLAVLFAEAGQRVLLIDADLRRGKVANWFDQAAEPGLAELLAGQAELSAVVRPTVVSGLSVITAGSMPPNPSELLMMPALAETLQACKARFDLIIIDTPPVLAVADATLVANLAGSTLLVVRADVTPAAQVDETLKRLARAGARLAGGMLNGVTPRRSTRADFAAMSPYLGLPLPAAQPEALALESRPARHGTAEQQAGQGSMPAS</sequence>
<evidence type="ECO:0000256" key="7">
    <source>
        <dbReference type="ARBA" id="ARBA00022741"/>
    </source>
</evidence>
<evidence type="ECO:0000256" key="14">
    <source>
        <dbReference type="SAM" id="Coils"/>
    </source>
</evidence>
<evidence type="ECO:0000256" key="11">
    <source>
        <dbReference type="ARBA" id="ARBA00023136"/>
    </source>
</evidence>
<keyword evidence="5 20" id="KW-0808">Transferase</keyword>
<dbReference type="Pfam" id="PF23607">
    <property type="entry name" value="WZC_N"/>
    <property type="match status" value="1"/>
</dbReference>
<dbReference type="InterPro" id="IPR025669">
    <property type="entry name" value="AAA_dom"/>
</dbReference>
<dbReference type="Pfam" id="PF13614">
    <property type="entry name" value="AAA_31"/>
    <property type="match status" value="1"/>
</dbReference>
<dbReference type="InterPro" id="IPR032807">
    <property type="entry name" value="GNVR"/>
</dbReference>
<dbReference type="InterPro" id="IPR005702">
    <property type="entry name" value="Wzc-like_C"/>
</dbReference>
<dbReference type="CDD" id="cd05387">
    <property type="entry name" value="BY-kinase"/>
    <property type="match status" value="1"/>
</dbReference>
<dbReference type="SUPFAM" id="SSF52540">
    <property type="entry name" value="P-loop containing nucleoside triphosphate hydrolases"/>
    <property type="match status" value="1"/>
</dbReference>
<dbReference type="Gene3D" id="3.40.50.300">
    <property type="entry name" value="P-loop containing nucleotide triphosphate hydrolases"/>
    <property type="match status" value="1"/>
</dbReference>
<feature type="domain" description="Tyrosine-protein kinase G-rich" evidence="19">
    <location>
        <begin position="411"/>
        <end position="491"/>
    </location>
</feature>
<comment type="subcellular location">
    <subcellularLocation>
        <location evidence="1">Cell inner membrane</location>
        <topology evidence="1">Multi-pass membrane protein</topology>
    </subcellularLocation>
</comment>
<evidence type="ECO:0000256" key="13">
    <source>
        <dbReference type="ARBA" id="ARBA00053015"/>
    </source>
</evidence>
<dbReference type="Proteomes" id="UP000397656">
    <property type="component" value="Chromosome 2"/>
</dbReference>
<evidence type="ECO:0000256" key="16">
    <source>
        <dbReference type="SAM" id="Phobius"/>
    </source>
</evidence>
<evidence type="ECO:0000256" key="5">
    <source>
        <dbReference type="ARBA" id="ARBA00022679"/>
    </source>
</evidence>
<evidence type="ECO:0000256" key="15">
    <source>
        <dbReference type="SAM" id="MobiDB-lite"/>
    </source>
</evidence>
<evidence type="ECO:0000256" key="3">
    <source>
        <dbReference type="ARBA" id="ARBA00022475"/>
    </source>
</evidence>
<organism evidence="20 21">
    <name type="scientific">Cupriavidus basilensis</name>
    <dbReference type="NCBI Taxonomy" id="68895"/>
    <lineage>
        <taxon>Bacteria</taxon>
        <taxon>Pseudomonadati</taxon>
        <taxon>Pseudomonadota</taxon>
        <taxon>Betaproteobacteria</taxon>
        <taxon>Burkholderiales</taxon>
        <taxon>Burkholderiaceae</taxon>
        <taxon>Cupriavidus</taxon>
    </lineage>
</organism>
<keyword evidence="9" id="KW-0067">ATP-binding</keyword>
<dbReference type="Pfam" id="PF13807">
    <property type="entry name" value="GNVR"/>
    <property type="match status" value="1"/>
</dbReference>
<dbReference type="InterPro" id="IPR027417">
    <property type="entry name" value="P-loop_NTPase"/>
</dbReference>
<dbReference type="EC" id="2.7.10.2" evidence="20"/>
<proteinExistence type="inferred from homology"/>
<evidence type="ECO:0000256" key="10">
    <source>
        <dbReference type="ARBA" id="ARBA00022989"/>
    </source>
</evidence>
<evidence type="ECO:0000313" key="21">
    <source>
        <dbReference type="Proteomes" id="UP000397656"/>
    </source>
</evidence>
<dbReference type="PANTHER" id="PTHR32309">
    <property type="entry name" value="TYROSINE-PROTEIN KINASE"/>
    <property type="match status" value="1"/>
</dbReference>
<evidence type="ECO:0000256" key="8">
    <source>
        <dbReference type="ARBA" id="ARBA00022777"/>
    </source>
</evidence>
<keyword evidence="14" id="KW-0175">Coiled coil</keyword>
<evidence type="ECO:0000256" key="2">
    <source>
        <dbReference type="ARBA" id="ARBA00008883"/>
    </source>
</evidence>
<dbReference type="Pfam" id="PF02706">
    <property type="entry name" value="Wzz"/>
    <property type="match status" value="1"/>
</dbReference>
<feature type="compositionally biased region" description="Polar residues" evidence="15">
    <location>
        <begin position="824"/>
        <end position="836"/>
    </location>
</feature>
<dbReference type="NCBIfam" id="TIGR01007">
    <property type="entry name" value="eps_fam"/>
    <property type="match status" value="1"/>
</dbReference>
<comment type="similarity">
    <text evidence="2">Belongs to the etk/wzc family.</text>
</comment>
<dbReference type="InterPro" id="IPR003856">
    <property type="entry name" value="LPS_length_determ_N"/>
</dbReference>
<evidence type="ECO:0000256" key="9">
    <source>
        <dbReference type="ARBA" id="ARBA00022840"/>
    </source>
</evidence>
<dbReference type="GO" id="GO:0005886">
    <property type="term" value="C:plasma membrane"/>
    <property type="evidence" value="ECO:0007669"/>
    <property type="project" value="UniProtKB-SubCell"/>
</dbReference>
<evidence type="ECO:0000256" key="6">
    <source>
        <dbReference type="ARBA" id="ARBA00022692"/>
    </source>
</evidence>
<accession>A0A7M2H6S5</accession>
<reference evidence="20 21" key="1">
    <citation type="submission" date="2020-10" db="EMBL/GenBank/DDBJ databases">
        <title>Complete genome sequence of Cupriavidus basilensis CCUG 49340T.</title>
        <authorList>
            <person name="Salva-Serra F."/>
            <person name="Donoso R.A."/>
            <person name="Cho K.H."/>
            <person name="Yoo J.A."/>
            <person name="Lee K."/>
            <person name="Yoon S.-H."/>
            <person name="Perez-Pantoja D."/>
            <person name="Moore E.R.B."/>
        </authorList>
    </citation>
    <scope>NUCLEOTIDE SEQUENCE [LARGE SCALE GENOMIC DNA]</scope>
    <source>
        <strain evidence="21">CCUG 49340</strain>
    </source>
</reference>
<dbReference type="InterPro" id="IPR050445">
    <property type="entry name" value="Bact_polysacc_biosynth/exp"/>
</dbReference>
<dbReference type="GO" id="GO:0004715">
    <property type="term" value="F:non-membrane spanning protein tyrosine kinase activity"/>
    <property type="evidence" value="ECO:0007669"/>
    <property type="project" value="UniProtKB-EC"/>
</dbReference>
<feature type="transmembrane region" description="Helical" evidence="16">
    <location>
        <begin position="61"/>
        <end position="83"/>
    </location>
</feature>
<protein>
    <submittedName>
        <fullName evidence="20">Polysaccharide biosynthesis tyrosine autokinase</fullName>
        <ecNumber evidence="20">2.7.10.2</ecNumber>
    </submittedName>
</protein>
<name>A0A7M2H6S5_9BURK</name>
<dbReference type="GO" id="GO:0005524">
    <property type="term" value="F:ATP binding"/>
    <property type="evidence" value="ECO:0007669"/>
    <property type="project" value="UniProtKB-KW"/>
</dbReference>
<keyword evidence="12" id="KW-0829">Tyrosine-protein kinase</keyword>
<gene>
    <name evidence="20" type="ORF">F7R26_021040</name>
</gene>
<evidence type="ECO:0000259" key="17">
    <source>
        <dbReference type="Pfam" id="PF02706"/>
    </source>
</evidence>
<feature type="coiled-coil region" evidence="14">
    <location>
        <begin position="392"/>
        <end position="429"/>
    </location>
</feature>
<keyword evidence="11 16" id="KW-0472">Membrane</keyword>
<keyword evidence="8 20" id="KW-0418">Kinase</keyword>
<dbReference type="AlphaFoldDB" id="A0A7M2H6S5"/>
<evidence type="ECO:0000256" key="4">
    <source>
        <dbReference type="ARBA" id="ARBA00022519"/>
    </source>
</evidence>
<evidence type="ECO:0000256" key="12">
    <source>
        <dbReference type="ARBA" id="ARBA00023137"/>
    </source>
</evidence>
<feature type="domain" description="AAA" evidence="18">
    <location>
        <begin position="615"/>
        <end position="738"/>
    </location>
</feature>
<evidence type="ECO:0000259" key="18">
    <source>
        <dbReference type="Pfam" id="PF13614"/>
    </source>
</evidence>
<feature type="domain" description="Polysaccharide chain length determinant N-terminal" evidence="17">
    <location>
        <begin position="56"/>
        <end position="133"/>
    </location>
</feature>
<keyword evidence="10 16" id="KW-1133">Transmembrane helix</keyword>
<dbReference type="EMBL" id="CP062804">
    <property type="protein sequence ID" value="QOT79989.1"/>
    <property type="molecule type" value="Genomic_DNA"/>
</dbReference>
<dbReference type="PANTHER" id="PTHR32309:SF32">
    <property type="entry name" value="TYROSINE-PROTEIN KINASE ETK-RELATED"/>
    <property type="match status" value="1"/>
</dbReference>
<evidence type="ECO:0000256" key="1">
    <source>
        <dbReference type="ARBA" id="ARBA00004429"/>
    </source>
</evidence>